<dbReference type="EMBL" id="JAAABM010000017">
    <property type="protein sequence ID" value="KAF7672166.1"/>
    <property type="molecule type" value="Genomic_DNA"/>
</dbReference>
<dbReference type="GeneID" id="62207901"/>
<reference evidence="1" key="2">
    <citation type="submission" date="2020-08" db="EMBL/GenBank/DDBJ databases">
        <title>Draft Genome Sequence of Cumin Blight Pathogen Alternaria burnsii.</title>
        <authorList>
            <person name="Feng Z."/>
        </authorList>
    </citation>
    <scope>NUCLEOTIDE SEQUENCE</scope>
    <source>
        <strain evidence="1">CBS107.38</strain>
    </source>
</reference>
<comment type="caution">
    <text evidence="1">The sequence shown here is derived from an EMBL/GenBank/DDBJ whole genome shotgun (WGS) entry which is preliminary data.</text>
</comment>
<proteinExistence type="predicted"/>
<accession>A0A8H7AVP8</accession>
<protein>
    <submittedName>
        <fullName evidence="1">Uncharacterized protein</fullName>
    </submittedName>
</protein>
<name>A0A8H7AVP8_9PLEO</name>
<evidence type="ECO:0000313" key="1">
    <source>
        <dbReference type="EMBL" id="KAF7672166.1"/>
    </source>
</evidence>
<keyword evidence="2" id="KW-1185">Reference proteome</keyword>
<gene>
    <name evidence="1" type="ORF">GT037_009676</name>
</gene>
<dbReference type="RefSeq" id="XP_038782524.1">
    <property type="nucleotide sequence ID" value="XM_038934723.1"/>
</dbReference>
<dbReference type="AlphaFoldDB" id="A0A8H7AVP8"/>
<organism evidence="1 2">
    <name type="scientific">Alternaria burnsii</name>
    <dbReference type="NCBI Taxonomy" id="1187904"/>
    <lineage>
        <taxon>Eukaryota</taxon>
        <taxon>Fungi</taxon>
        <taxon>Dikarya</taxon>
        <taxon>Ascomycota</taxon>
        <taxon>Pezizomycotina</taxon>
        <taxon>Dothideomycetes</taxon>
        <taxon>Pleosporomycetidae</taxon>
        <taxon>Pleosporales</taxon>
        <taxon>Pleosporineae</taxon>
        <taxon>Pleosporaceae</taxon>
        <taxon>Alternaria</taxon>
        <taxon>Alternaria sect. Alternaria</taxon>
    </lineage>
</organism>
<dbReference type="Proteomes" id="UP000596902">
    <property type="component" value="Unassembled WGS sequence"/>
</dbReference>
<reference evidence="1" key="1">
    <citation type="submission" date="2020-01" db="EMBL/GenBank/DDBJ databases">
        <authorList>
            <person name="Feng Z.H.Z."/>
        </authorList>
    </citation>
    <scope>NUCLEOTIDE SEQUENCE</scope>
    <source>
        <strain evidence="1">CBS107.38</strain>
    </source>
</reference>
<sequence length="81" mass="9223">MCALPYSVANHVALRTSTLVVDTEDSSLRTMGCFTHMNCTRDQDKCTKRVEHLDFPRHRRVDTLVAYALSLVDSYDNNLTC</sequence>
<evidence type="ECO:0000313" key="2">
    <source>
        <dbReference type="Proteomes" id="UP000596902"/>
    </source>
</evidence>